<feature type="compositionally biased region" description="Gly residues" evidence="4">
    <location>
        <begin position="239"/>
        <end position="260"/>
    </location>
</feature>
<dbReference type="Proteomes" id="UP000030758">
    <property type="component" value="Unassembled WGS sequence"/>
</dbReference>
<dbReference type="PROSITE" id="PS50102">
    <property type="entry name" value="RRM"/>
    <property type="match status" value="2"/>
</dbReference>
<dbReference type="PANTHER" id="PTHR48026:SF14">
    <property type="entry name" value="HETEROGENEOUS NUCLEAR RIBONUCLEOPROTEIN A1"/>
    <property type="match status" value="1"/>
</dbReference>
<name>A0A085MMP9_9BILA</name>
<feature type="compositionally biased region" description="Gly residues" evidence="4">
    <location>
        <begin position="210"/>
        <end position="228"/>
    </location>
</feature>
<evidence type="ECO:0000256" key="1">
    <source>
        <dbReference type="ARBA" id="ARBA00022737"/>
    </source>
</evidence>
<dbReference type="PANTHER" id="PTHR48026">
    <property type="entry name" value="HOMOLOGOUS TO DROSOPHILA SQD (SQUID) PROTEIN"/>
    <property type="match status" value="1"/>
</dbReference>
<dbReference type="Pfam" id="PF00076">
    <property type="entry name" value="RRM_1"/>
    <property type="match status" value="2"/>
</dbReference>
<dbReference type="EMBL" id="KL363184">
    <property type="protein sequence ID" value="KFD58495.1"/>
    <property type="molecule type" value="Genomic_DNA"/>
</dbReference>
<proteinExistence type="predicted"/>
<dbReference type="GO" id="GO:0003730">
    <property type="term" value="F:mRNA 3'-UTR binding"/>
    <property type="evidence" value="ECO:0007669"/>
    <property type="project" value="TreeGrafter"/>
</dbReference>
<keyword evidence="8" id="KW-1185">Reference proteome</keyword>
<evidence type="ECO:0000313" key="8">
    <source>
        <dbReference type="Proteomes" id="UP000030764"/>
    </source>
</evidence>
<accession>A0A085MMP9</accession>
<gene>
    <name evidence="6" type="ORF">M513_00721</name>
    <name evidence="7" type="ORF">M514_00721</name>
</gene>
<dbReference type="GO" id="GO:0000398">
    <property type="term" value="P:mRNA splicing, via spliceosome"/>
    <property type="evidence" value="ECO:0007669"/>
    <property type="project" value="TreeGrafter"/>
</dbReference>
<keyword evidence="2 3" id="KW-0694">RNA-binding</keyword>
<feature type="compositionally biased region" description="Low complexity" evidence="4">
    <location>
        <begin position="261"/>
        <end position="282"/>
    </location>
</feature>
<evidence type="ECO:0000256" key="2">
    <source>
        <dbReference type="ARBA" id="ARBA00022884"/>
    </source>
</evidence>
<dbReference type="Gene3D" id="3.30.70.330">
    <property type="match status" value="2"/>
</dbReference>
<reference evidence="6 8" key="1">
    <citation type="journal article" date="2014" name="Nat. Genet.">
        <title>Genome and transcriptome of the porcine whipworm Trichuris suis.</title>
        <authorList>
            <person name="Jex A.R."/>
            <person name="Nejsum P."/>
            <person name="Schwarz E.M."/>
            <person name="Hu L."/>
            <person name="Young N.D."/>
            <person name="Hall R.S."/>
            <person name="Korhonen P.K."/>
            <person name="Liao S."/>
            <person name="Thamsborg S."/>
            <person name="Xia J."/>
            <person name="Xu P."/>
            <person name="Wang S."/>
            <person name="Scheerlinck J.P."/>
            <person name="Hofmann A."/>
            <person name="Sternberg P.W."/>
            <person name="Wang J."/>
            <person name="Gasser R.B."/>
        </authorList>
    </citation>
    <scope>NUCLEOTIDE SEQUENCE [LARGE SCALE GENOMIC DNA]</scope>
    <source>
        <strain evidence="7">DCEP-RM93F</strain>
        <strain evidence="6">DCEP-RM93M</strain>
    </source>
</reference>
<sequence>MPARVEKEEQNRKIFIGGITLKTTDEDLKEFYSKWGDITDVVVMRDPVTKRSRGFGFVTYAEPDMVNAAMASRPHVIDGKEVEPKRAMPKDVMNKPEAHVSVKKVYISGIKDEHTEEMLRDYFSKYGSVVEVDIKVDQATGKKRGFAFVTFDDYDPVDRVVLERSHMIDSKRCDVKKALSKEEMKRIQQQDVDRQQREARSRGMMRGAYGSPGGPDMGIPYGGGGIPHGRGWAAPSPMSGGGGWGAQDNWGGYGSPGGQWGNSWSQGSSWNQNPSPWQSQPQGGYSGVSPQSSVINRQSVDVELAVTSDRQYSIARAVRDTAVVLAKVALRPDNKLRLLLFVLLIDFADNGRPIGGNGDCFPMLRTQVLETSSAMNYVRFRKVKFIPRAKDAPVSSNRKVKLADADIL</sequence>
<dbReference type="InterPro" id="IPR012677">
    <property type="entry name" value="Nucleotide-bd_a/b_plait_sf"/>
</dbReference>
<evidence type="ECO:0000256" key="4">
    <source>
        <dbReference type="SAM" id="MobiDB-lite"/>
    </source>
</evidence>
<dbReference type="InterPro" id="IPR035979">
    <property type="entry name" value="RBD_domain_sf"/>
</dbReference>
<dbReference type="CDD" id="cd12328">
    <property type="entry name" value="RRM2_hnRNPA_like"/>
    <property type="match status" value="1"/>
</dbReference>
<dbReference type="Proteomes" id="UP000030764">
    <property type="component" value="Unassembled WGS sequence"/>
</dbReference>
<feature type="domain" description="RRM" evidence="5">
    <location>
        <begin position="12"/>
        <end position="95"/>
    </location>
</feature>
<dbReference type="AlphaFoldDB" id="A0A085MMP9"/>
<dbReference type="FunFam" id="3.30.70.330:FF:000040">
    <property type="entry name" value="Heterogeneous nuclear ribonucleoprotein A2/B1"/>
    <property type="match status" value="1"/>
</dbReference>
<feature type="region of interest" description="Disordered" evidence="4">
    <location>
        <begin position="184"/>
        <end position="292"/>
    </location>
</feature>
<organism evidence="6 8">
    <name type="scientific">Trichuris suis</name>
    <name type="common">pig whipworm</name>
    <dbReference type="NCBI Taxonomy" id="68888"/>
    <lineage>
        <taxon>Eukaryota</taxon>
        <taxon>Metazoa</taxon>
        <taxon>Ecdysozoa</taxon>
        <taxon>Nematoda</taxon>
        <taxon>Enoplea</taxon>
        <taxon>Dorylaimia</taxon>
        <taxon>Trichinellida</taxon>
        <taxon>Trichuridae</taxon>
        <taxon>Trichuris</taxon>
    </lineage>
</organism>
<evidence type="ECO:0000313" key="6">
    <source>
        <dbReference type="EMBL" id="KFD58495.1"/>
    </source>
</evidence>
<feature type="compositionally biased region" description="Basic and acidic residues" evidence="4">
    <location>
        <begin position="184"/>
        <end position="201"/>
    </location>
</feature>
<evidence type="ECO:0000256" key="3">
    <source>
        <dbReference type="PROSITE-ProRule" id="PRU00176"/>
    </source>
</evidence>
<dbReference type="SMART" id="SM00360">
    <property type="entry name" value="RRM"/>
    <property type="match status" value="2"/>
</dbReference>
<evidence type="ECO:0000313" key="7">
    <source>
        <dbReference type="EMBL" id="KFD65124.1"/>
    </source>
</evidence>
<dbReference type="GO" id="GO:0071013">
    <property type="term" value="C:catalytic step 2 spliceosome"/>
    <property type="evidence" value="ECO:0007669"/>
    <property type="project" value="TreeGrafter"/>
</dbReference>
<dbReference type="SUPFAM" id="SSF54928">
    <property type="entry name" value="RNA-binding domain, RBD"/>
    <property type="match status" value="2"/>
</dbReference>
<keyword evidence="1" id="KW-0677">Repeat</keyword>
<protein>
    <recommendedName>
        <fullName evidence="5">RRM domain-containing protein</fullName>
    </recommendedName>
</protein>
<dbReference type="GO" id="GO:0098687">
    <property type="term" value="C:chromosomal region"/>
    <property type="evidence" value="ECO:0007669"/>
    <property type="project" value="UniProtKB-ARBA"/>
</dbReference>
<feature type="domain" description="RRM" evidence="5">
    <location>
        <begin position="103"/>
        <end position="180"/>
    </location>
</feature>
<evidence type="ECO:0000259" key="5">
    <source>
        <dbReference type="PROSITE" id="PS50102"/>
    </source>
</evidence>
<dbReference type="EMBL" id="KL367544">
    <property type="protein sequence ID" value="KFD65124.1"/>
    <property type="molecule type" value="Genomic_DNA"/>
</dbReference>
<dbReference type="InterPro" id="IPR000504">
    <property type="entry name" value="RRM_dom"/>
</dbReference>